<organism evidence="1 2">
    <name type="scientific">Amycolatopsis bullii</name>
    <dbReference type="NCBI Taxonomy" id="941987"/>
    <lineage>
        <taxon>Bacteria</taxon>
        <taxon>Bacillati</taxon>
        <taxon>Actinomycetota</taxon>
        <taxon>Actinomycetes</taxon>
        <taxon>Pseudonocardiales</taxon>
        <taxon>Pseudonocardiaceae</taxon>
        <taxon>Amycolatopsis</taxon>
    </lineage>
</organism>
<proteinExistence type="predicted"/>
<protein>
    <recommendedName>
        <fullName evidence="3">FXSXX-COOH protein</fullName>
    </recommendedName>
</protein>
<reference evidence="2" key="1">
    <citation type="journal article" date="2019" name="Int. J. Syst. Evol. Microbiol.">
        <title>The Global Catalogue of Microorganisms (GCM) 10K type strain sequencing project: providing services to taxonomists for standard genome sequencing and annotation.</title>
        <authorList>
            <consortium name="The Broad Institute Genomics Platform"/>
            <consortium name="The Broad Institute Genome Sequencing Center for Infectious Disease"/>
            <person name="Wu L."/>
            <person name="Ma J."/>
        </authorList>
    </citation>
    <scope>NUCLEOTIDE SEQUENCE [LARGE SCALE GENOMIC DNA]</scope>
    <source>
        <strain evidence="2">CGMCC 4.7680</strain>
    </source>
</reference>
<keyword evidence="2" id="KW-1185">Reference proteome</keyword>
<evidence type="ECO:0000313" key="1">
    <source>
        <dbReference type="EMBL" id="GHG20431.1"/>
    </source>
</evidence>
<comment type="caution">
    <text evidence="1">The sequence shown here is derived from an EMBL/GenBank/DDBJ whole genome shotgun (WGS) entry which is preliminary data.</text>
</comment>
<gene>
    <name evidence="1" type="ORF">GCM10017567_43760</name>
</gene>
<accession>A0ABQ3KHU4</accession>
<dbReference type="Proteomes" id="UP000649955">
    <property type="component" value="Unassembled WGS sequence"/>
</dbReference>
<sequence length="64" mass="6631">MQAARSGAEDGFESELVDLGGVSLARLRTLDGGEMRKALRHAVERVAHIPVTASGSGAGAKRVD</sequence>
<name>A0ABQ3KHU4_9PSEU</name>
<evidence type="ECO:0000313" key="2">
    <source>
        <dbReference type="Proteomes" id="UP000649955"/>
    </source>
</evidence>
<evidence type="ECO:0008006" key="3">
    <source>
        <dbReference type="Google" id="ProtNLM"/>
    </source>
</evidence>
<dbReference type="EMBL" id="BNAW01000019">
    <property type="protein sequence ID" value="GHG20431.1"/>
    <property type="molecule type" value="Genomic_DNA"/>
</dbReference>